<keyword evidence="1 4" id="KW-0732">Signal</keyword>
<dbReference type="PROSITE" id="PS51257">
    <property type="entry name" value="PROKAR_LIPOPROTEIN"/>
    <property type="match status" value="1"/>
</dbReference>
<comment type="function">
    <text evidence="4">Part of the outer membrane protein assembly complex, which is involved in assembly and insertion of beta-barrel proteins into the outer membrane.</text>
</comment>
<dbReference type="GO" id="GO:1990063">
    <property type="term" value="C:Bam protein complex"/>
    <property type="evidence" value="ECO:0007669"/>
    <property type="project" value="TreeGrafter"/>
</dbReference>
<accession>A0A315ER71</accession>
<name>A0A315ER71_9BURK</name>
<keyword evidence="2 4" id="KW-0472">Membrane</keyword>
<dbReference type="AlphaFoldDB" id="A0A315ER71"/>
<comment type="caution">
    <text evidence="7">The sequence shown here is derived from an EMBL/GenBank/DDBJ whole genome shotgun (WGS) entry which is preliminary data.</text>
</comment>
<organism evidence="7 8">
    <name type="scientific">Limnohabitans curvus</name>
    <dbReference type="NCBI Taxonomy" id="323423"/>
    <lineage>
        <taxon>Bacteria</taxon>
        <taxon>Pseudomonadati</taxon>
        <taxon>Pseudomonadota</taxon>
        <taxon>Betaproteobacteria</taxon>
        <taxon>Burkholderiales</taxon>
        <taxon>Comamonadaceae</taxon>
        <taxon>Limnohabitans</taxon>
    </lineage>
</organism>
<feature type="compositionally biased region" description="Basic and acidic residues" evidence="5">
    <location>
        <begin position="125"/>
        <end position="148"/>
    </location>
</feature>
<evidence type="ECO:0000256" key="2">
    <source>
        <dbReference type="ARBA" id="ARBA00023136"/>
    </source>
</evidence>
<evidence type="ECO:0000259" key="6">
    <source>
        <dbReference type="Pfam" id="PF04355"/>
    </source>
</evidence>
<dbReference type="InterPro" id="IPR037873">
    <property type="entry name" value="BamE-like"/>
</dbReference>
<comment type="subcellular location">
    <subcellularLocation>
        <location evidence="4">Cell outer membrane</location>
        <topology evidence="4">Lipid-anchor</topology>
    </subcellularLocation>
</comment>
<keyword evidence="8" id="KW-1185">Reference proteome</keyword>
<keyword evidence="4" id="KW-0564">Palmitate</keyword>
<sequence length="180" mass="19891">MFESCRNAPEFLRQQRRFVALACVVAGLGLTACSSNLIYKPEVVQGNFVSREQVQALRAGMPRQAVRDVLGTPLVTSLFHADRWDYAFTIRRQGAEPQQRRFSVFFKGDVLDRIEGDPLPTEAEFAAKLDNRRPPTKLPELKATEADLAKFPTKPAPAQGSAQPAAPVGPVTYPPLEVAR</sequence>
<feature type="region of interest" description="Disordered" evidence="5">
    <location>
        <begin position="125"/>
        <end position="180"/>
    </location>
</feature>
<dbReference type="EMBL" id="NESP01000001">
    <property type="protein sequence ID" value="PUE59255.1"/>
    <property type="molecule type" value="Genomic_DNA"/>
</dbReference>
<protein>
    <recommendedName>
        <fullName evidence="4">Outer membrane protein assembly factor BamE</fullName>
    </recommendedName>
</protein>
<evidence type="ECO:0000256" key="1">
    <source>
        <dbReference type="ARBA" id="ARBA00022729"/>
    </source>
</evidence>
<dbReference type="PANTHER" id="PTHR37482:SF1">
    <property type="entry name" value="OUTER MEMBRANE PROTEIN ASSEMBLY FACTOR BAME"/>
    <property type="match status" value="1"/>
</dbReference>
<comment type="similarity">
    <text evidence="4">Belongs to the BamE family.</text>
</comment>
<dbReference type="RefSeq" id="WP_108401991.1">
    <property type="nucleotide sequence ID" value="NZ_NESP01000001.1"/>
</dbReference>
<evidence type="ECO:0000313" key="8">
    <source>
        <dbReference type="Proteomes" id="UP000251341"/>
    </source>
</evidence>
<feature type="domain" description="Outer membrane protein assembly factor BamE" evidence="6">
    <location>
        <begin position="46"/>
        <end position="115"/>
    </location>
</feature>
<evidence type="ECO:0000313" key="7">
    <source>
        <dbReference type="EMBL" id="PUE59255.1"/>
    </source>
</evidence>
<dbReference type="PANTHER" id="PTHR37482">
    <property type="entry name" value="OUTER MEMBRANE PROTEIN ASSEMBLY FACTOR BAME"/>
    <property type="match status" value="1"/>
</dbReference>
<evidence type="ECO:0000256" key="5">
    <source>
        <dbReference type="SAM" id="MobiDB-lite"/>
    </source>
</evidence>
<evidence type="ECO:0000256" key="4">
    <source>
        <dbReference type="HAMAP-Rule" id="MF_00925"/>
    </source>
</evidence>
<dbReference type="GO" id="GO:0043165">
    <property type="term" value="P:Gram-negative-bacterium-type cell outer membrane assembly"/>
    <property type="evidence" value="ECO:0007669"/>
    <property type="project" value="UniProtKB-UniRule"/>
</dbReference>
<comment type="subunit">
    <text evidence="4">Part of the Bam complex.</text>
</comment>
<evidence type="ECO:0000256" key="3">
    <source>
        <dbReference type="ARBA" id="ARBA00023237"/>
    </source>
</evidence>
<keyword evidence="4" id="KW-0449">Lipoprotein</keyword>
<dbReference type="Gene3D" id="3.30.1450.10">
    <property type="match status" value="1"/>
</dbReference>
<dbReference type="GO" id="GO:0030674">
    <property type="term" value="F:protein-macromolecule adaptor activity"/>
    <property type="evidence" value="ECO:0007669"/>
    <property type="project" value="TreeGrafter"/>
</dbReference>
<reference evidence="7 8" key="1">
    <citation type="submission" date="2017-04" db="EMBL/GenBank/DDBJ databases">
        <title>Unexpected and diverse lifestyles within the genus Limnohabitans.</title>
        <authorList>
            <person name="Kasalicky V."/>
            <person name="Mehrshad M."/>
            <person name="Andrei S.-A."/>
            <person name="Salcher M."/>
            <person name="Kratochvilova H."/>
            <person name="Simek K."/>
            <person name="Ghai R."/>
        </authorList>
    </citation>
    <scope>NUCLEOTIDE SEQUENCE [LARGE SCALE GENOMIC DNA]</scope>
    <source>
        <strain evidence="7 8">MWH-C5</strain>
    </source>
</reference>
<proteinExistence type="inferred from homology"/>
<dbReference type="InterPro" id="IPR026592">
    <property type="entry name" value="BamE"/>
</dbReference>
<dbReference type="Pfam" id="PF04355">
    <property type="entry name" value="BamE"/>
    <property type="match status" value="1"/>
</dbReference>
<dbReference type="GO" id="GO:0051205">
    <property type="term" value="P:protein insertion into membrane"/>
    <property type="evidence" value="ECO:0007669"/>
    <property type="project" value="UniProtKB-UniRule"/>
</dbReference>
<dbReference type="InterPro" id="IPR007450">
    <property type="entry name" value="BamE_dom"/>
</dbReference>
<gene>
    <name evidence="4" type="primary">bamE</name>
    <name evidence="7" type="ORF">B9Z44_06515</name>
</gene>
<feature type="compositionally biased region" description="Low complexity" evidence="5">
    <location>
        <begin position="156"/>
        <end position="171"/>
    </location>
</feature>
<dbReference type="Proteomes" id="UP000251341">
    <property type="component" value="Unassembled WGS sequence"/>
</dbReference>
<keyword evidence="3 4" id="KW-0998">Cell outer membrane</keyword>
<dbReference type="HAMAP" id="MF_00925">
    <property type="entry name" value="OM_assembly_BamE"/>
    <property type="match status" value="1"/>
</dbReference>